<evidence type="ECO:0000256" key="2">
    <source>
        <dbReference type="ARBA" id="ARBA00023140"/>
    </source>
</evidence>
<keyword evidence="2" id="KW-0576">Peroxisome</keyword>
<dbReference type="Proteomes" id="UP001152798">
    <property type="component" value="Chromosome 5"/>
</dbReference>
<dbReference type="SUPFAM" id="SSF56801">
    <property type="entry name" value="Acetyl-CoA synthetase-like"/>
    <property type="match status" value="1"/>
</dbReference>
<dbReference type="GO" id="GO:0005777">
    <property type="term" value="C:peroxisome"/>
    <property type="evidence" value="ECO:0007669"/>
    <property type="project" value="UniProtKB-SubCell"/>
</dbReference>
<dbReference type="InterPro" id="IPR000873">
    <property type="entry name" value="AMP-dep_synth/lig_dom"/>
</dbReference>
<sequence>MLNNRLFLILRRQYSKNAISSLVQIQLPKIPIDQFVMEKWDKWEDKVAIECGSSGKRITYKELRHRTKSLGVALAQLGFKKKTALLAMPNCPEFPLALLGALQAGMTISTANPFSATDKLEFFIADADVNCVLTTPEYLDNIQHAVKGSKIAVMCTGTTIQEGVISFEQLSNIPDPYEELLPTSEEKMNQLALLPYSRGTTGQAKGVRLHHGNITANLQQISHPEVNVLLETTDKHQDVVPAVLPFSNIYGITVLVLRSLKMGAKILSLPKFRSENFLCMLASNKNIVLQGDPTLMNFLANDDRVTPELLKGVRVITSFGVPSNPNDLKKLAEKARCTLLQAYGMTEASPLLTLPSTDSTDRLTIGQPLPGTLGKVVDLESGDVLPSGERGELCFKGPQVMESYHNNPKATENALDSEGWLRTGDIGYTDEEGNFFILGRMDEDQSQRVSDKDKVEFTSNNINTMQDMYESFSGIETK</sequence>
<gene>
    <name evidence="4" type="ORF">NEZAVI_LOCUS10364</name>
</gene>
<proteinExistence type="predicted"/>
<keyword evidence="5" id="KW-1185">Reference proteome</keyword>
<dbReference type="OrthoDB" id="10253869at2759"/>
<dbReference type="GO" id="GO:0046949">
    <property type="term" value="P:fatty-acyl-CoA biosynthetic process"/>
    <property type="evidence" value="ECO:0007669"/>
    <property type="project" value="TreeGrafter"/>
</dbReference>
<dbReference type="EMBL" id="OV725081">
    <property type="protein sequence ID" value="CAH1401315.1"/>
    <property type="molecule type" value="Genomic_DNA"/>
</dbReference>
<dbReference type="GO" id="GO:0004467">
    <property type="term" value="F:long-chain fatty acid-CoA ligase activity"/>
    <property type="evidence" value="ECO:0007669"/>
    <property type="project" value="TreeGrafter"/>
</dbReference>
<dbReference type="AlphaFoldDB" id="A0A9P0HG60"/>
<feature type="domain" description="AMP-dependent synthetase/ligase" evidence="3">
    <location>
        <begin position="39"/>
        <end position="405"/>
    </location>
</feature>
<dbReference type="PANTHER" id="PTHR24096:SF422">
    <property type="entry name" value="BCDNA.GH02901"/>
    <property type="match status" value="1"/>
</dbReference>
<evidence type="ECO:0000313" key="5">
    <source>
        <dbReference type="Proteomes" id="UP001152798"/>
    </source>
</evidence>
<evidence type="ECO:0000259" key="3">
    <source>
        <dbReference type="Pfam" id="PF00501"/>
    </source>
</evidence>
<reference evidence="4" key="1">
    <citation type="submission" date="2022-01" db="EMBL/GenBank/DDBJ databases">
        <authorList>
            <person name="King R."/>
        </authorList>
    </citation>
    <scope>NUCLEOTIDE SEQUENCE</scope>
</reference>
<dbReference type="PANTHER" id="PTHR24096">
    <property type="entry name" value="LONG-CHAIN-FATTY-ACID--COA LIGASE"/>
    <property type="match status" value="1"/>
</dbReference>
<evidence type="ECO:0000256" key="1">
    <source>
        <dbReference type="ARBA" id="ARBA00004275"/>
    </source>
</evidence>
<organism evidence="4 5">
    <name type="scientific">Nezara viridula</name>
    <name type="common">Southern green stink bug</name>
    <name type="synonym">Cimex viridulus</name>
    <dbReference type="NCBI Taxonomy" id="85310"/>
    <lineage>
        <taxon>Eukaryota</taxon>
        <taxon>Metazoa</taxon>
        <taxon>Ecdysozoa</taxon>
        <taxon>Arthropoda</taxon>
        <taxon>Hexapoda</taxon>
        <taxon>Insecta</taxon>
        <taxon>Pterygota</taxon>
        <taxon>Neoptera</taxon>
        <taxon>Paraneoptera</taxon>
        <taxon>Hemiptera</taxon>
        <taxon>Heteroptera</taxon>
        <taxon>Panheteroptera</taxon>
        <taxon>Pentatomomorpha</taxon>
        <taxon>Pentatomoidea</taxon>
        <taxon>Pentatomidae</taxon>
        <taxon>Pentatominae</taxon>
        <taxon>Nezara</taxon>
    </lineage>
</organism>
<dbReference type="InterPro" id="IPR042099">
    <property type="entry name" value="ANL_N_sf"/>
</dbReference>
<evidence type="ECO:0000313" key="4">
    <source>
        <dbReference type="EMBL" id="CAH1401315.1"/>
    </source>
</evidence>
<protein>
    <recommendedName>
        <fullName evidence="3">AMP-dependent synthetase/ligase domain-containing protein</fullName>
    </recommendedName>
</protein>
<name>A0A9P0HG60_NEZVI</name>
<dbReference type="Gene3D" id="3.40.50.12780">
    <property type="entry name" value="N-terminal domain of ligase-like"/>
    <property type="match status" value="1"/>
</dbReference>
<dbReference type="Pfam" id="PF00501">
    <property type="entry name" value="AMP-binding"/>
    <property type="match status" value="1"/>
</dbReference>
<accession>A0A9P0HG60</accession>
<comment type="subcellular location">
    <subcellularLocation>
        <location evidence="1">Peroxisome</location>
    </subcellularLocation>
</comment>